<gene>
    <name evidence="12" type="ORF">J6595_19090</name>
</gene>
<dbReference type="Proteomes" id="UP000678276">
    <property type="component" value="Unassembled WGS sequence"/>
</dbReference>
<dbReference type="NCBIfam" id="TIGR01842">
    <property type="entry name" value="type_I_sec_PrtD"/>
    <property type="match status" value="1"/>
</dbReference>
<evidence type="ECO:0000313" key="12">
    <source>
        <dbReference type="EMBL" id="MBP0617696.1"/>
    </source>
</evidence>
<keyword evidence="6 9" id="KW-1133">Transmembrane helix</keyword>
<proteinExistence type="inferred from homology"/>
<dbReference type="Pfam" id="PF00005">
    <property type="entry name" value="ABC_tran"/>
    <property type="match status" value="1"/>
</dbReference>
<evidence type="ECO:0000313" key="13">
    <source>
        <dbReference type="Proteomes" id="UP000678276"/>
    </source>
</evidence>
<dbReference type="EMBL" id="JAGJCF010000019">
    <property type="protein sequence ID" value="MBP0617696.1"/>
    <property type="molecule type" value="Genomic_DNA"/>
</dbReference>
<evidence type="ECO:0000256" key="2">
    <source>
        <dbReference type="ARBA" id="ARBA00005417"/>
    </source>
</evidence>
<dbReference type="PANTHER" id="PTHR43394:SF1">
    <property type="entry name" value="ATP-BINDING CASSETTE SUB-FAMILY B MEMBER 10, MITOCHONDRIAL"/>
    <property type="match status" value="1"/>
</dbReference>
<evidence type="ECO:0000256" key="7">
    <source>
        <dbReference type="ARBA" id="ARBA00023136"/>
    </source>
</evidence>
<keyword evidence="3 9" id="KW-0812">Transmembrane</keyword>
<dbReference type="RefSeq" id="WP_209596721.1">
    <property type="nucleotide sequence ID" value="NZ_JAGJCF010000019.1"/>
</dbReference>
<feature type="transmembrane region" description="Helical" evidence="9">
    <location>
        <begin position="46"/>
        <end position="66"/>
    </location>
</feature>
<comment type="caution">
    <text evidence="12">The sequence shown here is derived from an EMBL/GenBank/DDBJ whole genome shotgun (WGS) entry which is preliminary data.</text>
</comment>
<organism evidence="12 13">
    <name type="scientific">Jiella mangrovi</name>
    <dbReference type="NCBI Taxonomy" id="2821407"/>
    <lineage>
        <taxon>Bacteria</taxon>
        <taxon>Pseudomonadati</taxon>
        <taxon>Pseudomonadota</taxon>
        <taxon>Alphaproteobacteria</taxon>
        <taxon>Hyphomicrobiales</taxon>
        <taxon>Aurantimonadaceae</taxon>
        <taxon>Jiella</taxon>
    </lineage>
</organism>
<dbReference type="Gene3D" id="3.40.50.300">
    <property type="entry name" value="P-loop containing nucleotide triphosphate hydrolases"/>
    <property type="match status" value="1"/>
</dbReference>
<evidence type="ECO:0000256" key="1">
    <source>
        <dbReference type="ARBA" id="ARBA00004651"/>
    </source>
</evidence>
<feature type="domain" description="ABC transmembrane type-1" evidence="11">
    <location>
        <begin position="11"/>
        <end position="285"/>
    </location>
</feature>
<evidence type="ECO:0000256" key="5">
    <source>
        <dbReference type="ARBA" id="ARBA00022840"/>
    </source>
</evidence>
<name>A0ABS4BLV9_9HYPH</name>
<sequence length="609" mass="64469">MFARAAGTLSVLFFFTLVVNLLLLVQPIYMLQIYDRVLVSASFDTLVYISMIAVAALMLLGAFDAIRSMIAGRLGARLETENGADAMIAALKSPRAGLGDVQPLRDLATVRNFVGGRALLAYLDLPFMPLFIGMLYLIHPSLFWLTLGGAVLLALVALANQWATSGLAGTFGEASMTATLSAQAFARSSESLSAMGMVGNAIEHWGRRHAGSLQALDRLNSRNAIFTGLSRFLRMGLQIAILGYGGYLVITGEMTAGMIFASSLISGRALQPIDQVIGGWKGFVDARKALSRLKKGVDAVRAARADKTMLPEPRGEVMFDQVVVVPPGSTDPVLKRISFKVPAGDCCVVIGPSGAGKSTLMRAFVGGVDLRTGAVRVDGANVSNWDGEALGRHVGYLSQEVEMLPGTVAENIARFDANAGDDAVIAAAKMAEVHDLVQKLPQGYDTVIGPMGMKLSGGQRQRIALARAFFGNPKILVLDEPNASLDTDGDLALDRALRHAKEQAVTVLLVTQRRQVAEQADWILVLRDGAVDDFGRRDEVFERQAERFRSTQAGPSPVSVPKAPAGARTGHGPATPAAATGTVTPMVRGRLAPVATVAAGTAKPAQPGP</sequence>
<dbReference type="PROSITE" id="PS00211">
    <property type="entry name" value="ABC_TRANSPORTER_1"/>
    <property type="match status" value="1"/>
</dbReference>
<protein>
    <submittedName>
        <fullName evidence="12">Type I secretion system permease/ATPase</fullName>
    </submittedName>
</protein>
<comment type="subcellular location">
    <subcellularLocation>
        <location evidence="1">Cell membrane</location>
        <topology evidence="1">Multi-pass membrane protein</topology>
    </subcellularLocation>
</comment>
<evidence type="ECO:0000259" key="10">
    <source>
        <dbReference type="PROSITE" id="PS50893"/>
    </source>
</evidence>
<feature type="region of interest" description="Disordered" evidence="8">
    <location>
        <begin position="547"/>
        <end position="585"/>
    </location>
</feature>
<dbReference type="InterPro" id="IPR036640">
    <property type="entry name" value="ABC1_TM_sf"/>
</dbReference>
<dbReference type="InterPro" id="IPR003439">
    <property type="entry name" value="ABC_transporter-like_ATP-bd"/>
</dbReference>
<evidence type="ECO:0000259" key="11">
    <source>
        <dbReference type="PROSITE" id="PS50929"/>
    </source>
</evidence>
<dbReference type="InterPro" id="IPR011527">
    <property type="entry name" value="ABC1_TM_dom"/>
</dbReference>
<comment type="similarity">
    <text evidence="2">Belongs to the ABC transporter superfamily.</text>
</comment>
<dbReference type="SUPFAM" id="SSF90123">
    <property type="entry name" value="ABC transporter transmembrane region"/>
    <property type="match status" value="1"/>
</dbReference>
<dbReference type="InterPro" id="IPR027417">
    <property type="entry name" value="P-loop_NTPase"/>
</dbReference>
<dbReference type="PANTHER" id="PTHR43394">
    <property type="entry name" value="ATP-DEPENDENT PERMEASE MDL1, MITOCHONDRIAL"/>
    <property type="match status" value="1"/>
</dbReference>
<dbReference type="Pfam" id="PF00664">
    <property type="entry name" value="ABC_membrane"/>
    <property type="match status" value="1"/>
</dbReference>
<keyword evidence="7 9" id="KW-0472">Membrane</keyword>
<keyword evidence="4" id="KW-0547">Nucleotide-binding</keyword>
<dbReference type="Gene3D" id="1.20.1560.10">
    <property type="entry name" value="ABC transporter type 1, transmembrane domain"/>
    <property type="match status" value="1"/>
</dbReference>
<dbReference type="InterPro" id="IPR017871">
    <property type="entry name" value="ABC_transporter-like_CS"/>
</dbReference>
<keyword evidence="13" id="KW-1185">Reference proteome</keyword>
<feature type="domain" description="ABC transporter" evidence="10">
    <location>
        <begin position="317"/>
        <end position="553"/>
    </location>
</feature>
<accession>A0ABS4BLV9</accession>
<feature type="transmembrane region" description="Helical" evidence="9">
    <location>
        <begin position="241"/>
        <end position="265"/>
    </location>
</feature>
<evidence type="ECO:0000256" key="6">
    <source>
        <dbReference type="ARBA" id="ARBA00022989"/>
    </source>
</evidence>
<dbReference type="InterPro" id="IPR010128">
    <property type="entry name" value="ATPase_T1SS_PrtD-like"/>
</dbReference>
<evidence type="ECO:0000256" key="4">
    <source>
        <dbReference type="ARBA" id="ARBA00022741"/>
    </source>
</evidence>
<dbReference type="SUPFAM" id="SSF52540">
    <property type="entry name" value="P-loop containing nucleoside triphosphate hydrolases"/>
    <property type="match status" value="1"/>
</dbReference>
<evidence type="ECO:0000256" key="9">
    <source>
        <dbReference type="SAM" id="Phobius"/>
    </source>
</evidence>
<dbReference type="PROSITE" id="PS50929">
    <property type="entry name" value="ABC_TM1F"/>
    <property type="match status" value="1"/>
</dbReference>
<dbReference type="PROSITE" id="PS50893">
    <property type="entry name" value="ABC_TRANSPORTER_2"/>
    <property type="match status" value="1"/>
</dbReference>
<keyword evidence="5" id="KW-0067">ATP-binding</keyword>
<dbReference type="InterPro" id="IPR003593">
    <property type="entry name" value="AAA+_ATPase"/>
</dbReference>
<evidence type="ECO:0000256" key="8">
    <source>
        <dbReference type="SAM" id="MobiDB-lite"/>
    </source>
</evidence>
<feature type="transmembrane region" description="Helical" evidence="9">
    <location>
        <begin position="12"/>
        <end position="34"/>
    </location>
</feature>
<dbReference type="SMART" id="SM00382">
    <property type="entry name" value="AAA"/>
    <property type="match status" value="1"/>
</dbReference>
<feature type="transmembrane region" description="Helical" evidence="9">
    <location>
        <begin position="119"/>
        <end position="138"/>
    </location>
</feature>
<feature type="transmembrane region" description="Helical" evidence="9">
    <location>
        <begin position="144"/>
        <end position="163"/>
    </location>
</feature>
<feature type="compositionally biased region" description="Low complexity" evidence="8">
    <location>
        <begin position="563"/>
        <end position="585"/>
    </location>
</feature>
<reference evidence="12 13" key="1">
    <citation type="submission" date="2021-04" db="EMBL/GenBank/DDBJ databases">
        <title>Whole genome sequence of Jiella sp. KSK16Y-1.</title>
        <authorList>
            <person name="Tuo L."/>
        </authorList>
    </citation>
    <scope>NUCLEOTIDE SEQUENCE [LARGE SCALE GENOMIC DNA]</scope>
    <source>
        <strain evidence="12 13">KSK16Y-1</strain>
    </source>
</reference>
<dbReference type="InterPro" id="IPR039421">
    <property type="entry name" value="Type_1_exporter"/>
</dbReference>
<evidence type="ECO:0000256" key="3">
    <source>
        <dbReference type="ARBA" id="ARBA00022692"/>
    </source>
</evidence>